<feature type="signal peptide" evidence="1">
    <location>
        <begin position="1"/>
        <end position="29"/>
    </location>
</feature>
<evidence type="ECO:0000313" key="2">
    <source>
        <dbReference type="EMBL" id="ENZ80236.1"/>
    </source>
</evidence>
<proteinExistence type="predicted"/>
<accession>R0CUP6</accession>
<dbReference type="eggNOG" id="ENOG503336G">
    <property type="taxonomic scope" value="Bacteria"/>
</dbReference>
<keyword evidence="1" id="KW-0732">Signal</keyword>
<dbReference type="PATRIC" id="fig|1292034.3.peg.3842"/>
<protein>
    <recommendedName>
        <fullName evidence="4">Tat pathway signal protein</fullName>
    </recommendedName>
</protein>
<gene>
    <name evidence="2" type="ORF">OR37_03870</name>
</gene>
<name>R0CUP6_CAUVI</name>
<dbReference type="Proteomes" id="UP000013063">
    <property type="component" value="Unassembled WGS sequence"/>
</dbReference>
<keyword evidence="3" id="KW-1185">Reference proteome</keyword>
<dbReference type="RefSeq" id="WP_004624038.1">
    <property type="nucleotide sequence ID" value="NZ_APMP01000037.1"/>
</dbReference>
<evidence type="ECO:0008006" key="4">
    <source>
        <dbReference type="Google" id="ProtNLM"/>
    </source>
</evidence>
<evidence type="ECO:0000313" key="3">
    <source>
        <dbReference type="Proteomes" id="UP000013063"/>
    </source>
</evidence>
<evidence type="ECO:0000256" key="1">
    <source>
        <dbReference type="SAM" id="SignalP"/>
    </source>
</evidence>
<feature type="chain" id="PRO_5004347777" description="Tat pathway signal protein" evidence="1">
    <location>
        <begin position="30"/>
        <end position="141"/>
    </location>
</feature>
<reference evidence="2 3" key="1">
    <citation type="journal article" date="2013" name="Genome Announc.">
        <title>Draft Genome Sequence for Caulobacter sp. Strain OR37, a Bacterium Tolerant to Heavy Metals.</title>
        <authorList>
            <person name="Utturkar S.M."/>
            <person name="Bollmann A."/>
            <person name="Brzoska R.M."/>
            <person name="Klingeman D.M."/>
            <person name="Epstein S.E."/>
            <person name="Palumbo A.V."/>
            <person name="Brown S.D."/>
        </authorList>
    </citation>
    <scope>NUCLEOTIDE SEQUENCE [LARGE SCALE GENOMIC DNA]</scope>
    <source>
        <strain evidence="2 3">OR37</strain>
    </source>
</reference>
<comment type="caution">
    <text evidence="2">The sequence shown here is derived from an EMBL/GenBank/DDBJ whole genome shotgun (WGS) entry which is preliminary data.</text>
</comment>
<organism evidence="2 3">
    <name type="scientific">Caulobacter vibrioides OR37</name>
    <dbReference type="NCBI Taxonomy" id="1292034"/>
    <lineage>
        <taxon>Bacteria</taxon>
        <taxon>Pseudomonadati</taxon>
        <taxon>Pseudomonadota</taxon>
        <taxon>Alphaproteobacteria</taxon>
        <taxon>Caulobacterales</taxon>
        <taxon>Caulobacteraceae</taxon>
        <taxon>Caulobacter</taxon>
    </lineage>
</organism>
<dbReference type="AlphaFoldDB" id="R0CUP6"/>
<dbReference type="STRING" id="1292034.OR37_03870"/>
<dbReference type="EMBL" id="APMP01000037">
    <property type="protein sequence ID" value="ENZ80236.1"/>
    <property type="molecule type" value="Genomic_DNA"/>
</dbReference>
<sequence precursor="true">MRRSRRLLTLALTAVLAGGSVLTPAAALAGEKKEEKGDKKATTFLALDPINAIVMRRDGRRGVMTLETGLEVKDPELMKRAQASVPRLRAAFAQVLMIYAAGLRGGAPPDIDYISRELQKTADQVLGKPGSKIMLGSALIS</sequence>
<dbReference type="OrthoDB" id="7173442at2"/>